<name>A0A9J5Z4F6_SOLCO</name>
<comment type="caution">
    <text evidence="1">The sequence shown here is derived from an EMBL/GenBank/DDBJ whole genome shotgun (WGS) entry which is preliminary data.</text>
</comment>
<dbReference type="EMBL" id="JACXVP010000005">
    <property type="protein sequence ID" value="KAG5605942.1"/>
    <property type="molecule type" value="Genomic_DNA"/>
</dbReference>
<dbReference type="AlphaFoldDB" id="A0A9J5Z4F6"/>
<evidence type="ECO:0000313" key="2">
    <source>
        <dbReference type="Proteomes" id="UP000824120"/>
    </source>
</evidence>
<gene>
    <name evidence="1" type="ORF">H5410_027434</name>
</gene>
<dbReference type="OrthoDB" id="1938193at2759"/>
<evidence type="ECO:0000313" key="1">
    <source>
        <dbReference type="EMBL" id="KAG5605942.1"/>
    </source>
</evidence>
<organism evidence="1 2">
    <name type="scientific">Solanum commersonii</name>
    <name type="common">Commerson's wild potato</name>
    <name type="synonym">Commerson's nightshade</name>
    <dbReference type="NCBI Taxonomy" id="4109"/>
    <lineage>
        <taxon>Eukaryota</taxon>
        <taxon>Viridiplantae</taxon>
        <taxon>Streptophyta</taxon>
        <taxon>Embryophyta</taxon>
        <taxon>Tracheophyta</taxon>
        <taxon>Spermatophyta</taxon>
        <taxon>Magnoliopsida</taxon>
        <taxon>eudicotyledons</taxon>
        <taxon>Gunneridae</taxon>
        <taxon>Pentapetalae</taxon>
        <taxon>asterids</taxon>
        <taxon>lamiids</taxon>
        <taxon>Solanales</taxon>
        <taxon>Solanaceae</taxon>
        <taxon>Solanoideae</taxon>
        <taxon>Solaneae</taxon>
        <taxon>Solanum</taxon>
    </lineage>
</organism>
<keyword evidence="2" id="KW-1185">Reference proteome</keyword>
<sequence>MTAVFEYVVLWVGSHCVRGSSFGCPTNAGAAGTFYDAVPRRLIVNNHNLSTDTDTLLFEFPNHPLWTNIYIQDHAQATVPLLWSRLQVRGQLSLSHGAILSFGLVHYALSEFELLAEELLMSDSLMLNSKMLIDGDGDAIVATTLLEMSNLVVLKGSSVIQSNANLGVHGQGSLNLTGPGDIIEAQHLVLSLFYSINQSLGNEEMDAVSLISLLAHEASMDCCHAPFPAVVLSETGLMKNYPDET</sequence>
<protein>
    <submittedName>
        <fullName evidence="1">Uncharacterized protein</fullName>
    </submittedName>
</protein>
<accession>A0A9J5Z4F6</accession>
<dbReference type="PANTHER" id="PTHR31513">
    <property type="entry name" value="EPHRIN TYPE-B RECEPTOR"/>
    <property type="match status" value="1"/>
</dbReference>
<reference evidence="1 2" key="1">
    <citation type="submission" date="2020-09" db="EMBL/GenBank/DDBJ databases">
        <title>De no assembly of potato wild relative species, Solanum commersonii.</title>
        <authorList>
            <person name="Cho K."/>
        </authorList>
    </citation>
    <scope>NUCLEOTIDE SEQUENCE [LARGE SCALE GENOMIC DNA]</scope>
    <source>
        <strain evidence="1">LZ3.2</strain>
        <tissue evidence="1">Leaf</tissue>
    </source>
</reference>
<proteinExistence type="predicted"/>
<dbReference type="Proteomes" id="UP000824120">
    <property type="component" value="Chromosome 5"/>
</dbReference>
<dbReference type="PANTHER" id="PTHR31513:SF10">
    <property type="entry name" value="TYROSINE-PROTEIN KINASE EPHRIN TYPE A_B RECEPTOR-LIKE DOMAIN-CONTAINING PROTEIN"/>
    <property type="match status" value="1"/>
</dbReference>